<evidence type="ECO:0000313" key="5">
    <source>
        <dbReference type="Proteomes" id="UP001147700"/>
    </source>
</evidence>
<keyword evidence="2" id="KW-0812">Transmembrane</keyword>
<comment type="similarity">
    <text evidence="1">Belongs to the EamA transporter family.</text>
</comment>
<dbReference type="PANTHER" id="PTHR22911">
    <property type="entry name" value="ACYL-MALONYL CONDENSING ENZYME-RELATED"/>
    <property type="match status" value="1"/>
</dbReference>
<evidence type="ECO:0000256" key="2">
    <source>
        <dbReference type="SAM" id="Phobius"/>
    </source>
</evidence>
<feature type="transmembrane region" description="Helical" evidence="2">
    <location>
        <begin position="255"/>
        <end position="274"/>
    </location>
</feature>
<dbReference type="RefSeq" id="WP_255525825.1">
    <property type="nucleotide sequence ID" value="NZ_JAPCID010000006.1"/>
</dbReference>
<feature type="transmembrane region" description="Helical" evidence="2">
    <location>
        <begin position="229"/>
        <end position="249"/>
    </location>
</feature>
<feature type="transmembrane region" description="Helical" evidence="2">
    <location>
        <begin position="200"/>
        <end position="222"/>
    </location>
</feature>
<dbReference type="PANTHER" id="PTHR22911:SF76">
    <property type="entry name" value="EAMA DOMAIN-CONTAINING PROTEIN"/>
    <property type="match status" value="1"/>
</dbReference>
<feature type="domain" description="EamA" evidence="3">
    <location>
        <begin position="17"/>
        <end position="126"/>
    </location>
</feature>
<feature type="transmembrane region" description="Helical" evidence="2">
    <location>
        <begin position="55"/>
        <end position="74"/>
    </location>
</feature>
<keyword evidence="5" id="KW-1185">Reference proteome</keyword>
<gene>
    <name evidence="4" type="ORF">OJ962_05105</name>
</gene>
<feature type="transmembrane region" description="Helical" evidence="2">
    <location>
        <begin position="86"/>
        <end position="104"/>
    </location>
</feature>
<accession>A0ABT4REA8</accession>
<protein>
    <submittedName>
        <fullName evidence="4">DMT family transporter</fullName>
    </submittedName>
</protein>
<comment type="caution">
    <text evidence="4">The sequence shown here is derived from an EMBL/GenBank/DDBJ whole genome shotgun (WGS) entry which is preliminary data.</text>
</comment>
<sequence length="282" mass="28173">MAVGVLGASTAPPLIAACAAPGLAIAFWRTGAAAAVLAPVLLAREKRLTVPRGRGLWLALAAGLALALHFGTFIPSLSYTSVASSAALVCTQPIWAGVIGWLLGERLPGRAWAGVGVCLLGVLAITGVDFTVSGDALLGDGLAVAGGVFGGFYIVIGGFARRHLSTLDYTFVCYGTCAVWLAAVCLAGGVALGGYAGEDWLRIAGVTVFGQLIGHSLFNLVLRSISPTMVALGGLFTVPLAAIIAAVALGETPPAAAIPAMVLLVAGTALVISARARAAAAS</sequence>
<evidence type="ECO:0000313" key="4">
    <source>
        <dbReference type="EMBL" id="MDA0136868.1"/>
    </source>
</evidence>
<evidence type="ECO:0000259" key="3">
    <source>
        <dbReference type="Pfam" id="PF00892"/>
    </source>
</evidence>
<organism evidence="4 5">
    <name type="scientific">Solirubrobacter deserti</name>
    <dbReference type="NCBI Taxonomy" id="2282478"/>
    <lineage>
        <taxon>Bacteria</taxon>
        <taxon>Bacillati</taxon>
        <taxon>Actinomycetota</taxon>
        <taxon>Thermoleophilia</taxon>
        <taxon>Solirubrobacterales</taxon>
        <taxon>Solirubrobacteraceae</taxon>
        <taxon>Solirubrobacter</taxon>
    </lineage>
</organism>
<feature type="transmembrane region" description="Helical" evidence="2">
    <location>
        <begin position="26"/>
        <end position="43"/>
    </location>
</feature>
<name>A0ABT4REA8_9ACTN</name>
<keyword evidence="2" id="KW-1133">Transmembrane helix</keyword>
<proteinExistence type="inferred from homology"/>
<dbReference type="EMBL" id="JAPCID010000006">
    <property type="protein sequence ID" value="MDA0136868.1"/>
    <property type="molecule type" value="Genomic_DNA"/>
</dbReference>
<evidence type="ECO:0000256" key="1">
    <source>
        <dbReference type="ARBA" id="ARBA00007362"/>
    </source>
</evidence>
<feature type="transmembrane region" description="Helical" evidence="2">
    <location>
        <begin position="172"/>
        <end position="194"/>
    </location>
</feature>
<dbReference type="Proteomes" id="UP001147700">
    <property type="component" value="Unassembled WGS sequence"/>
</dbReference>
<feature type="domain" description="EamA" evidence="3">
    <location>
        <begin position="138"/>
        <end position="272"/>
    </location>
</feature>
<dbReference type="Pfam" id="PF00892">
    <property type="entry name" value="EamA"/>
    <property type="match status" value="2"/>
</dbReference>
<feature type="transmembrane region" description="Helical" evidence="2">
    <location>
        <begin position="111"/>
        <end position="130"/>
    </location>
</feature>
<keyword evidence="2" id="KW-0472">Membrane</keyword>
<dbReference type="InterPro" id="IPR037185">
    <property type="entry name" value="EmrE-like"/>
</dbReference>
<dbReference type="InterPro" id="IPR000620">
    <property type="entry name" value="EamA_dom"/>
</dbReference>
<reference evidence="4" key="1">
    <citation type="submission" date="2022-10" db="EMBL/GenBank/DDBJ databases">
        <title>The WGS of Solirubrobacter sp. CPCC 204708.</title>
        <authorList>
            <person name="Jiang Z."/>
        </authorList>
    </citation>
    <scope>NUCLEOTIDE SEQUENCE</scope>
    <source>
        <strain evidence="4">CPCC 204708</strain>
    </source>
</reference>
<dbReference type="SUPFAM" id="SSF103481">
    <property type="entry name" value="Multidrug resistance efflux transporter EmrE"/>
    <property type="match status" value="2"/>
</dbReference>
<feature type="transmembrane region" description="Helical" evidence="2">
    <location>
        <begin position="142"/>
        <end position="160"/>
    </location>
</feature>